<dbReference type="Pfam" id="PF01103">
    <property type="entry name" value="Omp85"/>
    <property type="match status" value="1"/>
</dbReference>
<feature type="domain" description="POTRA" evidence="7">
    <location>
        <begin position="189"/>
        <end position="263"/>
    </location>
</feature>
<name>A0A2T0VW66_9RHOB</name>
<dbReference type="InterPro" id="IPR039910">
    <property type="entry name" value="D15-like"/>
</dbReference>
<keyword evidence="6" id="KW-0732">Signal</keyword>
<evidence type="ECO:0000256" key="2">
    <source>
        <dbReference type="ARBA" id="ARBA00022452"/>
    </source>
</evidence>
<proteinExistence type="predicted"/>
<evidence type="ECO:0000256" key="5">
    <source>
        <dbReference type="SAM" id="MobiDB-lite"/>
    </source>
</evidence>
<dbReference type="PANTHER" id="PTHR12815">
    <property type="entry name" value="SORTING AND ASSEMBLY MACHINERY SAMM50 PROTEIN FAMILY MEMBER"/>
    <property type="match status" value="1"/>
</dbReference>
<dbReference type="InterPro" id="IPR034746">
    <property type="entry name" value="POTRA"/>
</dbReference>
<evidence type="ECO:0000313" key="8">
    <source>
        <dbReference type="EMBL" id="PRY76026.1"/>
    </source>
</evidence>
<dbReference type="Gene3D" id="2.40.160.50">
    <property type="entry name" value="membrane protein fhac: a member of the omp85/tpsb transporter family"/>
    <property type="match status" value="1"/>
</dbReference>
<comment type="caution">
    <text evidence="8">The sequence shown here is derived from an EMBL/GenBank/DDBJ whole genome shotgun (WGS) entry which is preliminary data.</text>
</comment>
<dbReference type="Proteomes" id="UP000238007">
    <property type="component" value="Unassembled WGS sequence"/>
</dbReference>
<keyword evidence="4" id="KW-0472">Membrane</keyword>
<reference evidence="8 9" key="1">
    <citation type="submission" date="2018-03" db="EMBL/GenBank/DDBJ databases">
        <title>Genomic Encyclopedia of Archaeal and Bacterial Type Strains, Phase II (KMG-II): from individual species to whole genera.</title>
        <authorList>
            <person name="Goeker M."/>
        </authorList>
    </citation>
    <scope>NUCLEOTIDE SEQUENCE [LARGE SCALE GENOMIC DNA]</scope>
    <source>
        <strain evidence="8 9">DSM 101533</strain>
    </source>
</reference>
<dbReference type="PANTHER" id="PTHR12815:SF18">
    <property type="entry name" value="SORTING AND ASSEMBLY MACHINERY COMPONENT 50 HOMOLOG"/>
    <property type="match status" value="1"/>
</dbReference>
<keyword evidence="2" id="KW-1134">Transmembrane beta strand</keyword>
<dbReference type="AlphaFoldDB" id="A0A2T0VW66"/>
<evidence type="ECO:0000256" key="6">
    <source>
        <dbReference type="SAM" id="SignalP"/>
    </source>
</evidence>
<accession>A0A2T0VW66</accession>
<evidence type="ECO:0000256" key="3">
    <source>
        <dbReference type="ARBA" id="ARBA00022692"/>
    </source>
</evidence>
<dbReference type="OrthoDB" id="9769707at2"/>
<feature type="chain" id="PRO_5015591015" evidence="6">
    <location>
        <begin position="21"/>
        <end position="591"/>
    </location>
</feature>
<keyword evidence="3" id="KW-0812">Transmembrane</keyword>
<evidence type="ECO:0000256" key="1">
    <source>
        <dbReference type="ARBA" id="ARBA00004370"/>
    </source>
</evidence>
<dbReference type="InterPro" id="IPR000184">
    <property type="entry name" value="Bac_surfAg_D15"/>
</dbReference>
<dbReference type="Gene3D" id="3.10.20.310">
    <property type="entry name" value="membrane protein fhac"/>
    <property type="match status" value="1"/>
</dbReference>
<evidence type="ECO:0000259" key="7">
    <source>
        <dbReference type="PROSITE" id="PS51779"/>
    </source>
</evidence>
<dbReference type="PROSITE" id="PS51779">
    <property type="entry name" value="POTRA"/>
    <property type="match status" value="1"/>
</dbReference>
<dbReference type="Pfam" id="PF07244">
    <property type="entry name" value="POTRA"/>
    <property type="match status" value="1"/>
</dbReference>
<evidence type="ECO:0000313" key="9">
    <source>
        <dbReference type="Proteomes" id="UP000238007"/>
    </source>
</evidence>
<gene>
    <name evidence="8" type="ORF">CLV80_110112</name>
</gene>
<protein>
    <submittedName>
        <fullName evidence="8">Translocation and assembly module TamA</fullName>
    </submittedName>
</protein>
<sequence length="591" mass="63271">MTDLKWLVFGFICAASAAQAQDVRLNSTQARGALDDASLLRALDNTAVPQDYIAAARADYRRLLTALYAQGYYAGQISITVDGTEASRIAPLSAPSSISKVVINVTPGPRFTFGEVSITPLPRGTELPQDLGPRQPARSGQISSAVSGGVNSWRDQGYAVARVASQRITARHLDEKLDVAVALDPGPLVRFGDLTVTGNETVSTARVRQIAGLPTGDVYSPSDIDAVERRLRRTGTFDSVAVTQADDLSDGAVLPMTVQLDESKRRRFGFGLEMSTVEGLTVSSFWLHRNLLGGAERLRVDVEVAGIDGETGGTDYSLRGNFTRPATFGPDTEFFLTSELSREDEPDYLIDKFAVETGFSRILSDDLTVRVGVGLLTAREESDLGTREYTLLTLPLDATYDRRDSETNAKSGYYLDLSSTPFISLGADVKGLRLFGDARGYYSFGEEQKLTFAGRLQFGSIVGADIDQAPADYLFYSGGGGTVRGQPYKSLGIDSVVGGTAVTTGGTSFAGAQLEARYLVREKISLVGFYDVGQIGDTDLPLEDGDWHAGAGIGLRYETGIGPIRLDIGTQASGDDAGEDVQVYIGIGQAF</sequence>
<dbReference type="RefSeq" id="WP_106358589.1">
    <property type="nucleotide sequence ID" value="NZ_PVTP01000010.1"/>
</dbReference>
<dbReference type="GO" id="GO:0019867">
    <property type="term" value="C:outer membrane"/>
    <property type="evidence" value="ECO:0007669"/>
    <property type="project" value="InterPro"/>
</dbReference>
<dbReference type="EMBL" id="PVTP01000010">
    <property type="protein sequence ID" value="PRY76026.1"/>
    <property type="molecule type" value="Genomic_DNA"/>
</dbReference>
<organism evidence="8 9">
    <name type="scientific">Yoonia maritima</name>
    <dbReference type="NCBI Taxonomy" id="1435347"/>
    <lineage>
        <taxon>Bacteria</taxon>
        <taxon>Pseudomonadati</taxon>
        <taxon>Pseudomonadota</taxon>
        <taxon>Alphaproteobacteria</taxon>
        <taxon>Rhodobacterales</taxon>
        <taxon>Paracoccaceae</taxon>
        <taxon>Yoonia</taxon>
    </lineage>
</organism>
<dbReference type="InterPro" id="IPR010827">
    <property type="entry name" value="BamA/TamA_POTRA"/>
</dbReference>
<comment type="subcellular location">
    <subcellularLocation>
        <location evidence="1">Membrane</location>
    </subcellularLocation>
</comment>
<evidence type="ECO:0000256" key="4">
    <source>
        <dbReference type="ARBA" id="ARBA00023136"/>
    </source>
</evidence>
<keyword evidence="9" id="KW-1185">Reference proteome</keyword>
<feature type="compositionally biased region" description="Polar residues" evidence="5">
    <location>
        <begin position="138"/>
        <end position="148"/>
    </location>
</feature>
<feature type="signal peptide" evidence="6">
    <location>
        <begin position="1"/>
        <end position="20"/>
    </location>
</feature>
<feature type="region of interest" description="Disordered" evidence="5">
    <location>
        <begin position="122"/>
        <end position="148"/>
    </location>
</feature>